<name>A0ABT1DFS4_9ACTN</name>
<proteinExistence type="inferred from homology"/>
<dbReference type="Proteomes" id="UP001523369">
    <property type="component" value="Unassembled WGS sequence"/>
</dbReference>
<comment type="similarity">
    <text evidence="1 3">Belongs to the DapA family.</text>
</comment>
<evidence type="ECO:0000256" key="3">
    <source>
        <dbReference type="PIRNR" id="PIRNR001365"/>
    </source>
</evidence>
<dbReference type="Pfam" id="PF00701">
    <property type="entry name" value="DHDPS"/>
    <property type="match status" value="1"/>
</dbReference>
<dbReference type="InterPro" id="IPR002220">
    <property type="entry name" value="DapA-like"/>
</dbReference>
<reference evidence="5 6" key="1">
    <citation type="submission" date="2022-06" db="EMBL/GenBank/DDBJ databases">
        <title>New Species of the Genus Actinoplanes, ActinopZanes ferrugineus.</title>
        <authorList>
            <person name="Ding P."/>
        </authorList>
    </citation>
    <scope>NUCLEOTIDE SEQUENCE [LARGE SCALE GENOMIC DNA]</scope>
    <source>
        <strain evidence="5 6">TRM88003</strain>
    </source>
</reference>
<dbReference type="PANTHER" id="PTHR12128:SF66">
    <property type="entry name" value="4-HYDROXY-2-OXOGLUTARATE ALDOLASE, MITOCHONDRIAL"/>
    <property type="match status" value="1"/>
</dbReference>
<evidence type="ECO:0000313" key="6">
    <source>
        <dbReference type="Proteomes" id="UP001523369"/>
    </source>
</evidence>
<gene>
    <name evidence="5" type="ORF">M1L60_03610</name>
</gene>
<dbReference type="PRINTS" id="PR00146">
    <property type="entry name" value="DHPICSNTHASE"/>
</dbReference>
<accession>A0ABT1DFS4</accession>
<keyword evidence="6" id="KW-1185">Reference proteome</keyword>
<organism evidence="5 6">
    <name type="scientific">Paractinoplanes aksuensis</name>
    <dbReference type="NCBI Taxonomy" id="2939490"/>
    <lineage>
        <taxon>Bacteria</taxon>
        <taxon>Bacillati</taxon>
        <taxon>Actinomycetota</taxon>
        <taxon>Actinomycetes</taxon>
        <taxon>Micromonosporales</taxon>
        <taxon>Micromonosporaceae</taxon>
        <taxon>Paractinoplanes</taxon>
    </lineage>
</organism>
<keyword evidence="2 3" id="KW-0456">Lyase</keyword>
<dbReference type="RefSeq" id="WP_253235808.1">
    <property type="nucleotide sequence ID" value="NZ_JAMYJR010000002.1"/>
</dbReference>
<evidence type="ECO:0000256" key="1">
    <source>
        <dbReference type="ARBA" id="ARBA00007592"/>
    </source>
</evidence>
<dbReference type="PIRSF" id="PIRSF001365">
    <property type="entry name" value="DHDPS"/>
    <property type="match status" value="1"/>
</dbReference>
<dbReference type="PANTHER" id="PTHR12128">
    <property type="entry name" value="DIHYDRODIPICOLINATE SYNTHASE"/>
    <property type="match status" value="1"/>
</dbReference>
<dbReference type="SMART" id="SM01130">
    <property type="entry name" value="DHDPS"/>
    <property type="match status" value="1"/>
</dbReference>
<evidence type="ECO:0000313" key="5">
    <source>
        <dbReference type="EMBL" id="MCO8269675.1"/>
    </source>
</evidence>
<comment type="caution">
    <text evidence="5">The sequence shown here is derived from an EMBL/GenBank/DDBJ whole genome shotgun (WGS) entry which is preliminary data.</text>
</comment>
<sequence>MTPSGLYVPLITPFAPDGTVDLPALERLAADVLDAGASGVVALGTTAEPSCLTASERASVLDLLTNVCRGAQLIVGANDAATLQAVPASAAAALTLVPPFVRPGADGVIAHLTALAAASPVPLVIYHVPYRTAQPLPAEAIRRLAAVPGVAGMKLAVGGIDTDTMELMADPPPDFAILGGDDIFISPLLALGAHGGILASAHVATADYATLTRSWEPALGHRLARLSAALFAEPNPTVIKGVLHAQGRIATPDVRLPLLPAAPQSVRTADHRSRMTRTTFQPDLAGPEVQMPPPAP</sequence>
<evidence type="ECO:0000256" key="4">
    <source>
        <dbReference type="SAM" id="MobiDB-lite"/>
    </source>
</evidence>
<dbReference type="EMBL" id="JAMYJR010000002">
    <property type="protein sequence ID" value="MCO8269675.1"/>
    <property type="molecule type" value="Genomic_DNA"/>
</dbReference>
<feature type="region of interest" description="Disordered" evidence="4">
    <location>
        <begin position="263"/>
        <end position="296"/>
    </location>
</feature>
<dbReference type="InterPro" id="IPR013785">
    <property type="entry name" value="Aldolase_TIM"/>
</dbReference>
<dbReference type="SUPFAM" id="SSF51569">
    <property type="entry name" value="Aldolase"/>
    <property type="match status" value="1"/>
</dbReference>
<dbReference type="Gene3D" id="3.20.20.70">
    <property type="entry name" value="Aldolase class I"/>
    <property type="match status" value="1"/>
</dbReference>
<protein>
    <submittedName>
        <fullName evidence="5">Dihydrodipicolinate synthase family protein</fullName>
    </submittedName>
</protein>
<evidence type="ECO:0000256" key="2">
    <source>
        <dbReference type="ARBA" id="ARBA00023239"/>
    </source>
</evidence>